<dbReference type="InterPro" id="IPR006096">
    <property type="entry name" value="Glu/Leu/Phe/Val/Trp_DH_C"/>
</dbReference>
<dbReference type="Pfam" id="PF00208">
    <property type="entry name" value="ELFV_dehydrog"/>
    <property type="match status" value="2"/>
</dbReference>
<evidence type="ECO:0000313" key="9">
    <source>
        <dbReference type="Proteomes" id="UP000184036"/>
    </source>
</evidence>
<evidence type="ECO:0000256" key="3">
    <source>
        <dbReference type="ARBA" id="ARBA00023027"/>
    </source>
</evidence>
<protein>
    <submittedName>
        <fullName evidence="8">Leucine dehydrogenase</fullName>
    </submittedName>
</protein>
<dbReference type="PROSITE" id="PS00074">
    <property type="entry name" value="GLFV_DEHYDROGENASE"/>
    <property type="match status" value="1"/>
</dbReference>
<dbReference type="RefSeq" id="WP_072990894.1">
    <property type="nucleotide sequence ID" value="NZ_FQWE01000005.1"/>
</dbReference>
<dbReference type="InterPro" id="IPR046346">
    <property type="entry name" value="Aminoacid_DH-like_N_sf"/>
</dbReference>
<dbReference type="FunFam" id="3.40.50.10860:FF:000010">
    <property type="entry name" value="Leucine dehydrogenase"/>
    <property type="match status" value="1"/>
</dbReference>
<name>A0A1M5HHD8_9FLAO</name>
<evidence type="ECO:0000256" key="4">
    <source>
        <dbReference type="PIRSR" id="PIRSR000188-1"/>
    </source>
</evidence>
<dbReference type="GO" id="GO:0016639">
    <property type="term" value="F:oxidoreductase activity, acting on the CH-NH2 group of donors, NAD or NADP as acceptor"/>
    <property type="evidence" value="ECO:0007669"/>
    <property type="project" value="InterPro"/>
</dbReference>
<dbReference type="PRINTS" id="PR00082">
    <property type="entry name" value="GLFDHDRGNASE"/>
</dbReference>
<dbReference type="PANTHER" id="PTHR42722:SF1">
    <property type="entry name" value="VALINE DEHYDROGENASE"/>
    <property type="match status" value="1"/>
</dbReference>
<dbReference type="EMBL" id="FQWE01000005">
    <property type="protein sequence ID" value="SHG15341.1"/>
    <property type="molecule type" value="Genomic_DNA"/>
</dbReference>
<feature type="binding site" evidence="5">
    <location>
        <begin position="194"/>
        <end position="199"/>
    </location>
    <ligand>
        <name>NAD(+)</name>
        <dbReference type="ChEBI" id="CHEBI:57540"/>
    </ligand>
</feature>
<dbReference type="CDD" id="cd01075">
    <property type="entry name" value="NAD_bind_Leu_Phe_Val_DH"/>
    <property type="match status" value="1"/>
</dbReference>
<keyword evidence="3 5" id="KW-0520">NAD</keyword>
<dbReference type="Gene3D" id="3.40.50.10860">
    <property type="entry name" value="Leucine Dehydrogenase, chain A, domain 1"/>
    <property type="match status" value="1"/>
</dbReference>
<sequence>MNTAFTTGNELQKMDPVFGQLSFDEHEQIVFCNDKDTGLKAIIGIHNSVMGPALGGTRMYDYANEWEALNDVLRLSRGMTFKAAITGLNIGGGKAVIIGNPKTQKTPELMRKFGEFVHSLSGRYITAEDMGMETKDMDTVRDVTPYVTGISEERGGSGNPSPVTAYGVFMGMKAAAKQQFGSDNLSGKRVLVQGIGHVGETLVAHLVKEGAIVTIADINEQKLNEVATAYNVSIFRGEDLYSADVDIYAPCAMGATINNDTVYKIKAKVIAGAANNQLADENVQGLILQERGILYAPDFLINAGGIINVYAELAHYDKTEIIRRTENIYDTTLEIFDFAIANKITTHQAALTIAQNRINQRKIENSKK</sequence>
<dbReference type="AlphaFoldDB" id="A0A1M5HHD8"/>
<reference evidence="9" key="1">
    <citation type="submission" date="2016-11" db="EMBL/GenBank/DDBJ databases">
        <authorList>
            <person name="Varghese N."/>
            <person name="Submissions S."/>
        </authorList>
    </citation>
    <scope>NUCLEOTIDE SEQUENCE [LARGE SCALE GENOMIC DNA]</scope>
    <source>
        <strain evidence="9">DSM 19741</strain>
    </source>
</reference>
<dbReference type="Pfam" id="PF02812">
    <property type="entry name" value="ELFV_dehydrog_N"/>
    <property type="match status" value="1"/>
</dbReference>
<evidence type="ECO:0000256" key="5">
    <source>
        <dbReference type="PIRSR" id="PIRSR000188-2"/>
    </source>
</evidence>
<dbReference type="PANTHER" id="PTHR42722">
    <property type="entry name" value="LEUCINE DEHYDROGENASE"/>
    <property type="match status" value="1"/>
</dbReference>
<dbReference type="InterPro" id="IPR006095">
    <property type="entry name" value="Glu/Leu/Phe/Val/Trp_DH"/>
</dbReference>
<dbReference type="OrthoDB" id="9803297at2"/>
<keyword evidence="5" id="KW-0547">Nucleotide-binding</keyword>
<dbReference type="Proteomes" id="UP000184036">
    <property type="component" value="Unassembled WGS sequence"/>
</dbReference>
<evidence type="ECO:0000256" key="1">
    <source>
        <dbReference type="ARBA" id="ARBA00006382"/>
    </source>
</evidence>
<dbReference type="SMART" id="SM00839">
    <property type="entry name" value="ELFV_dehydrog"/>
    <property type="match status" value="1"/>
</dbReference>
<dbReference type="SUPFAM" id="SSF53223">
    <property type="entry name" value="Aminoacid dehydrogenase-like, N-terminal domain"/>
    <property type="match status" value="1"/>
</dbReference>
<proteinExistence type="inferred from homology"/>
<feature type="active site" description="Proton donor/acceptor" evidence="4">
    <location>
        <position position="94"/>
    </location>
</feature>
<dbReference type="InterPro" id="IPR016211">
    <property type="entry name" value="Glu/Phe/Leu/Val/Trp_DH_bac/arc"/>
</dbReference>
<dbReference type="InterPro" id="IPR033524">
    <property type="entry name" value="Glu/Leu/Phe/Val_DH_AS"/>
</dbReference>
<dbReference type="PIRSF" id="PIRSF000188">
    <property type="entry name" value="Phe_leu_dh"/>
    <property type="match status" value="1"/>
</dbReference>
<evidence type="ECO:0000256" key="2">
    <source>
        <dbReference type="ARBA" id="ARBA00023002"/>
    </source>
</evidence>
<evidence type="ECO:0000259" key="7">
    <source>
        <dbReference type="SMART" id="SM00839"/>
    </source>
</evidence>
<dbReference type="Gene3D" id="3.40.50.720">
    <property type="entry name" value="NAD(P)-binding Rossmann-like Domain"/>
    <property type="match status" value="1"/>
</dbReference>
<dbReference type="GO" id="GO:0000166">
    <property type="term" value="F:nucleotide binding"/>
    <property type="evidence" value="ECO:0007669"/>
    <property type="project" value="UniProtKB-KW"/>
</dbReference>
<comment type="similarity">
    <text evidence="1 6">Belongs to the Glu/Leu/Phe/Val dehydrogenases family.</text>
</comment>
<dbReference type="STRING" id="271157.SAMN05444396_10599"/>
<organism evidence="8 9">
    <name type="scientific">Flavobacterium segetis</name>
    <dbReference type="NCBI Taxonomy" id="271157"/>
    <lineage>
        <taxon>Bacteria</taxon>
        <taxon>Pseudomonadati</taxon>
        <taxon>Bacteroidota</taxon>
        <taxon>Flavobacteriia</taxon>
        <taxon>Flavobacteriales</taxon>
        <taxon>Flavobacteriaceae</taxon>
        <taxon>Flavobacterium</taxon>
    </lineage>
</organism>
<keyword evidence="9" id="KW-1185">Reference proteome</keyword>
<feature type="domain" description="Glutamate/phenylalanine/leucine/valine/L-tryptophan dehydrogenase C-terminal" evidence="7">
    <location>
        <begin position="158"/>
        <end position="366"/>
    </location>
</feature>
<dbReference type="InterPro" id="IPR036291">
    <property type="entry name" value="NAD(P)-bd_dom_sf"/>
</dbReference>
<keyword evidence="2 6" id="KW-0560">Oxidoreductase</keyword>
<evidence type="ECO:0000313" key="8">
    <source>
        <dbReference type="EMBL" id="SHG15341.1"/>
    </source>
</evidence>
<evidence type="ECO:0000256" key="6">
    <source>
        <dbReference type="RuleBase" id="RU004417"/>
    </source>
</evidence>
<accession>A0A1M5HHD8</accession>
<dbReference type="InterPro" id="IPR006097">
    <property type="entry name" value="Glu/Leu/Phe/Val/Trp_DH_dimer"/>
</dbReference>
<gene>
    <name evidence="8" type="ORF">SAMN05444396_10599</name>
</gene>
<dbReference type="GO" id="GO:0006520">
    <property type="term" value="P:amino acid metabolic process"/>
    <property type="evidence" value="ECO:0007669"/>
    <property type="project" value="InterPro"/>
</dbReference>
<dbReference type="SUPFAM" id="SSF51735">
    <property type="entry name" value="NAD(P)-binding Rossmann-fold domains"/>
    <property type="match status" value="1"/>
</dbReference>